<dbReference type="PANTHER" id="PTHR11717:SF31">
    <property type="entry name" value="LOW MOLECULAR WEIGHT PROTEIN-TYROSINE-PHOSPHATASE ETP-RELATED"/>
    <property type="match status" value="1"/>
</dbReference>
<feature type="domain" description="Phosphotyrosine protein phosphatase I" evidence="7">
    <location>
        <begin position="3"/>
        <end position="141"/>
    </location>
</feature>
<dbReference type="OrthoDB" id="9784339at2"/>
<evidence type="ECO:0000259" key="7">
    <source>
        <dbReference type="SMART" id="SM00226"/>
    </source>
</evidence>
<dbReference type="Pfam" id="PF01451">
    <property type="entry name" value="LMWPc"/>
    <property type="match status" value="1"/>
</dbReference>
<comment type="catalytic activity">
    <reaction evidence="5">
        <text>O-phospho-L-tyrosyl-[protein] + H2O = L-tyrosyl-[protein] + phosphate</text>
        <dbReference type="Rhea" id="RHEA:10684"/>
        <dbReference type="Rhea" id="RHEA-COMP:10136"/>
        <dbReference type="Rhea" id="RHEA-COMP:20101"/>
        <dbReference type="ChEBI" id="CHEBI:15377"/>
        <dbReference type="ChEBI" id="CHEBI:43474"/>
        <dbReference type="ChEBI" id="CHEBI:46858"/>
        <dbReference type="ChEBI" id="CHEBI:61978"/>
        <dbReference type="EC" id="3.1.3.48"/>
    </reaction>
</comment>
<name>A0A521EAK3_9RHOB</name>
<dbReference type="Gene3D" id="3.40.50.2300">
    <property type="match status" value="1"/>
</dbReference>
<organism evidence="8 9">
    <name type="scientific">Thalassovita litoralis</name>
    <dbReference type="NCBI Taxonomy" id="1010611"/>
    <lineage>
        <taxon>Bacteria</taxon>
        <taxon>Pseudomonadati</taxon>
        <taxon>Pseudomonadota</taxon>
        <taxon>Alphaproteobacteria</taxon>
        <taxon>Rhodobacterales</taxon>
        <taxon>Roseobacteraceae</taxon>
        <taxon>Thalassovita</taxon>
    </lineage>
</organism>
<dbReference type="InterPro" id="IPR023485">
    <property type="entry name" value="Ptyr_pPase"/>
</dbReference>
<gene>
    <name evidence="8" type="ORF">SAMN06265173_11552</name>
</gene>
<evidence type="ECO:0000256" key="6">
    <source>
        <dbReference type="PIRSR" id="PIRSR617867-1"/>
    </source>
</evidence>
<dbReference type="InterPro" id="IPR017867">
    <property type="entry name" value="Tyr_phospatase_low_mol_wt"/>
</dbReference>
<dbReference type="RefSeq" id="WP_142493769.1">
    <property type="nucleotide sequence ID" value="NZ_FXTO01000015.1"/>
</dbReference>
<dbReference type="EMBL" id="FXTO01000015">
    <property type="protein sequence ID" value="SMO80949.1"/>
    <property type="molecule type" value="Genomic_DNA"/>
</dbReference>
<keyword evidence="9" id="KW-1185">Reference proteome</keyword>
<keyword evidence="3" id="KW-0378">Hydrolase</keyword>
<dbReference type="CDD" id="cd16343">
    <property type="entry name" value="LMWPTP"/>
    <property type="match status" value="1"/>
</dbReference>
<accession>A0A521EAK3</accession>
<dbReference type="AlphaFoldDB" id="A0A521EAK3"/>
<dbReference type="GO" id="GO:0004725">
    <property type="term" value="F:protein tyrosine phosphatase activity"/>
    <property type="evidence" value="ECO:0007669"/>
    <property type="project" value="UniProtKB-EC"/>
</dbReference>
<evidence type="ECO:0000256" key="4">
    <source>
        <dbReference type="ARBA" id="ARBA00022912"/>
    </source>
</evidence>
<feature type="active site" evidence="6">
    <location>
        <position position="15"/>
    </location>
</feature>
<evidence type="ECO:0000313" key="9">
    <source>
        <dbReference type="Proteomes" id="UP000316030"/>
    </source>
</evidence>
<evidence type="ECO:0000256" key="2">
    <source>
        <dbReference type="ARBA" id="ARBA00013064"/>
    </source>
</evidence>
<feature type="active site" description="Proton donor" evidence="6">
    <location>
        <position position="115"/>
    </location>
</feature>
<reference evidence="8 9" key="1">
    <citation type="submission" date="2017-05" db="EMBL/GenBank/DDBJ databases">
        <authorList>
            <person name="Varghese N."/>
            <person name="Submissions S."/>
        </authorList>
    </citation>
    <scope>NUCLEOTIDE SEQUENCE [LARGE SCALE GENOMIC DNA]</scope>
    <source>
        <strain evidence="8 9">DSM 29506</strain>
    </source>
</reference>
<dbReference type="EC" id="3.1.3.48" evidence="2"/>
<keyword evidence="4" id="KW-0904">Protein phosphatase</keyword>
<evidence type="ECO:0000256" key="1">
    <source>
        <dbReference type="ARBA" id="ARBA00011063"/>
    </source>
</evidence>
<dbReference type="InterPro" id="IPR050438">
    <property type="entry name" value="LMW_PTPase"/>
</dbReference>
<dbReference type="PANTHER" id="PTHR11717">
    <property type="entry name" value="LOW MOLECULAR WEIGHT PROTEIN TYROSINE PHOSPHATASE"/>
    <property type="match status" value="1"/>
</dbReference>
<comment type="similarity">
    <text evidence="1">Belongs to the low molecular weight phosphotyrosine protein phosphatase family.</text>
</comment>
<dbReference type="Proteomes" id="UP000316030">
    <property type="component" value="Unassembled WGS sequence"/>
</dbReference>
<sequence length="145" mass="15945">MLNNILVVCVGNVCRSPVGERLLAQSLPEAHVSSAGMGALANHPADPTMTEVAQSHGLSLEGHTARQIQADMIREADLVLVMEAEHLAHMMTKWPFASGKVFQFDKWSGGAGVPDPYRKSHEYHETVYNLLEQAASAWIKRLTIR</sequence>
<evidence type="ECO:0000256" key="3">
    <source>
        <dbReference type="ARBA" id="ARBA00022801"/>
    </source>
</evidence>
<dbReference type="SUPFAM" id="SSF52788">
    <property type="entry name" value="Phosphotyrosine protein phosphatases I"/>
    <property type="match status" value="1"/>
</dbReference>
<feature type="active site" description="Nucleophile" evidence="6">
    <location>
        <position position="9"/>
    </location>
</feature>
<evidence type="ECO:0000313" key="8">
    <source>
        <dbReference type="EMBL" id="SMO80949.1"/>
    </source>
</evidence>
<dbReference type="InterPro" id="IPR036196">
    <property type="entry name" value="Ptyr_pPase_sf"/>
</dbReference>
<evidence type="ECO:0000256" key="5">
    <source>
        <dbReference type="ARBA" id="ARBA00051722"/>
    </source>
</evidence>
<proteinExistence type="inferred from homology"/>
<dbReference type="PRINTS" id="PR00719">
    <property type="entry name" value="LMWPTPASE"/>
</dbReference>
<protein>
    <recommendedName>
        <fullName evidence="2">protein-tyrosine-phosphatase</fullName>
        <ecNumber evidence="2">3.1.3.48</ecNumber>
    </recommendedName>
</protein>
<dbReference type="SMART" id="SM00226">
    <property type="entry name" value="LMWPc"/>
    <property type="match status" value="1"/>
</dbReference>